<dbReference type="Gramene" id="PGSC0003DMT400090105">
    <property type="protein sequence ID" value="PGSC0003DMT400090105"/>
    <property type="gene ID" value="PGSC0003DMG400039676"/>
</dbReference>
<dbReference type="AlphaFoldDB" id="M1DJN2"/>
<reference evidence="2" key="1">
    <citation type="journal article" date="2011" name="Nature">
        <title>Genome sequence and analysis of the tuber crop potato.</title>
        <authorList>
            <consortium name="The Potato Genome Sequencing Consortium"/>
        </authorList>
    </citation>
    <scope>NUCLEOTIDE SEQUENCE [LARGE SCALE GENOMIC DNA]</scope>
    <source>
        <strain evidence="2">cv. DM1-3 516 R44</strain>
    </source>
</reference>
<sequence length="174" mass="20089">MADDLHLRLVSPTTDRTGRPLVGSETIKIWALITEPHLRRHEVQLDKVNPSPSPTHSARESEWAKAEIVLHAESGHPRGTHLIRVREVSEIVYGGKKYVQLVDRRQDRQTRLFPPSNSRHCQLGSCKNRQPMENYWRIANHVGDLNVDLRLESSHELQILSQLAKKLDTWRFAE</sequence>
<dbReference type="PaxDb" id="4113-PGSC0003DMT400090105"/>
<evidence type="ECO:0000313" key="1">
    <source>
        <dbReference type="EnsemblPlants" id="PGSC0003DMT400090105"/>
    </source>
</evidence>
<accession>M1DJN2</accession>
<reference evidence="1" key="2">
    <citation type="submission" date="2015-06" db="UniProtKB">
        <authorList>
            <consortium name="EnsemblPlants"/>
        </authorList>
    </citation>
    <scope>IDENTIFICATION</scope>
    <source>
        <strain evidence="1">DM1-3 516 R44</strain>
    </source>
</reference>
<dbReference type="InParanoid" id="M1DJN2"/>
<dbReference type="HOGENOM" id="CLU_1542753_0_0_1"/>
<proteinExistence type="predicted"/>
<organism evidence="1 2">
    <name type="scientific">Solanum tuberosum</name>
    <name type="common">Potato</name>
    <dbReference type="NCBI Taxonomy" id="4113"/>
    <lineage>
        <taxon>Eukaryota</taxon>
        <taxon>Viridiplantae</taxon>
        <taxon>Streptophyta</taxon>
        <taxon>Embryophyta</taxon>
        <taxon>Tracheophyta</taxon>
        <taxon>Spermatophyta</taxon>
        <taxon>Magnoliopsida</taxon>
        <taxon>eudicotyledons</taxon>
        <taxon>Gunneridae</taxon>
        <taxon>Pentapetalae</taxon>
        <taxon>asterids</taxon>
        <taxon>lamiids</taxon>
        <taxon>Solanales</taxon>
        <taxon>Solanaceae</taxon>
        <taxon>Solanoideae</taxon>
        <taxon>Solaneae</taxon>
        <taxon>Solanum</taxon>
    </lineage>
</organism>
<protein>
    <submittedName>
        <fullName evidence="1">Uncharacterized protein</fullName>
    </submittedName>
</protein>
<name>M1DJN2_SOLTU</name>
<evidence type="ECO:0000313" key="2">
    <source>
        <dbReference type="Proteomes" id="UP000011115"/>
    </source>
</evidence>
<keyword evidence="2" id="KW-1185">Reference proteome</keyword>
<dbReference type="EnsemblPlants" id="PGSC0003DMT400090105">
    <property type="protein sequence ID" value="PGSC0003DMT400090105"/>
    <property type="gene ID" value="PGSC0003DMG400039676"/>
</dbReference>
<dbReference type="Proteomes" id="UP000011115">
    <property type="component" value="Unassembled WGS sequence"/>
</dbReference>